<evidence type="ECO:0000259" key="2">
    <source>
        <dbReference type="PROSITE" id="PS51222"/>
    </source>
</evidence>
<dbReference type="InterPro" id="IPR013989">
    <property type="entry name" value="Dev_and_cell_death_domain"/>
</dbReference>
<gene>
    <name evidence="3" type="ORF">CSSPJE1EN2_LOCUS23096</name>
</gene>
<feature type="region of interest" description="Disordered" evidence="1">
    <location>
        <begin position="131"/>
        <end position="241"/>
    </location>
</feature>
<dbReference type="InterPro" id="IPR043866">
    <property type="entry name" value="TTC3/DZIP3_dom"/>
</dbReference>
<feature type="domain" description="DCD" evidence="2">
    <location>
        <begin position="1195"/>
        <end position="1325"/>
    </location>
</feature>
<feature type="compositionally biased region" description="Basic residues" evidence="1">
    <location>
        <begin position="581"/>
        <end position="590"/>
    </location>
</feature>
<feature type="compositionally biased region" description="Basic and acidic residues" evidence="1">
    <location>
        <begin position="176"/>
        <end position="185"/>
    </location>
</feature>
<dbReference type="EMBL" id="OZ023709">
    <property type="protein sequence ID" value="CAK9881740.1"/>
    <property type="molecule type" value="Genomic_DNA"/>
</dbReference>
<evidence type="ECO:0000256" key="1">
    <source>
        <dbReference type="SAM" id="MobiDB-lite"/>
    </source>
</evidence>
<dbReference type="Proteomes" id="UP001497522">
    <property type="component" value="Chromosome 8"/>
</dbReference>
<evidence type="ECO:0000313" key="4">
    <source>
        <dbReference type="Proteomes" id="UP001497522"/>
    </source>
</evidence>
<sequence>MAAAAAAASRERKRSVKEHQNARNGNSSTSNNNDNNNNRRRMEDSDDDHDDDSDSGSAPEGGMPRVVHAIISIPQEDGSSHTTAISRWTRPGNPSGGELIVMSSSHSSHESVKARFLSHFKSRDCYPLWRDREADSDSGDSDTLGAEAPSDRYGSDKSKPARNRSRAPAAATAARVADKRSETSKVSKNRTSKAGAAESSVVREGGHVFSDDRGSSGDSVSEWSDWQESDSELDENEYHQVYEDHKHSRKYKSATEFHNVFGALKRGFLNKKALDWSALRTRRQKEPRASGAEGFPGNVTASVVGEVVDKDHVLQNQNIVGMPEGEGTTNVNKAGEEDQLNQQPRSEALESFRSKYKYTAAGIPRHLVYKKSEVPNPAPVDEQWRDNILWKQEQKAQKEIKLENGNLEAKEKLRKSRQNSDVGSKLEKLEPELAQELFENKQVERESELQVLAMHRSGAELEEVDEEIGLCRALNADQCPNGSRSIMESNRRIEFSCSEGCFLSFHFQACWQDFEKNFQDKNADWKMVHGAACVTPDCPGKLIKVQTRERKQVIHELVEELKNEKTPAAHRDLPSSQSKRLEKRAKRKSKEARPSSAEIAEQAGISKLDSSSSESFERRDSIESAELSNASASNVAIVCDVRPEEDMELSAAGEDSTTTTVVLEAPLQVYKKENEEVMAVSKEPKRKSKVKKSKSKGKKVHLFRDGFTLPSAEEQEDDSDSGVVGMAHGDWSGQVLSSLTSELLAEFPPLSAGGSSVLTNPKSTVFTPLAVLKEQSLLVDPEHQESIRSPHMLIENVHPQADYAEIKDFLTQGGTVVHLELFRDYHIATVSMGSWEEAITARVLTNDISVRGMKLKCAYFLKQQLPPDIFYNVAEEYLLAHEFERATMQHDEISHNHGSMRPGSPLPAPAVKCAINSQPASTLSCQPTQSQASGPAASPTPIINSMTLPMVLAPSVPHAVSPKLHGTNLLQVSTIEPVSKSPVTTIPHGSDSSSGQLTESSEVLKGTSMKSFGTTLRVTAKPFVIGESSMHSLRRTEDSSISTAGTFAAGSISAGLSKLDSATASNATYPASISIGNSSITSSSLTSSSRPGTPLVDTRSFMHVSDAAVSSVKADENRIPHYSTIHNCQFPPSPDFHQPPFPQNNNSHVYYSNNINEPNWMLTQTESASGFPPLEYGTPSLSPSPYPVQEYSKPSSLFGQVIGCNNETLAMYKQMRRFCVSTKHLLAVPRIAPGTCMLFLYNIMTQQTSGVYQSTSCGMQQMMGPMMQSMLAYAPSVGFETLHDFSIPLTGTELESVFPGATQMSGRSLFLSFSQVNQVLSILRLKNKAQTLSMDFGIPCTKFDTELQKTTSEDRVSAPANLNLTTSSLDFAVPPSPLSISSDGNFPGNESWSPKASTVGSELGLELENRVEETIPPLVKERPQLSPMELFPHLFPKAIVADQQEKTHDTASKPVERDPLDPQFRSLSVYKPLVKNPPLQHPTPVPELVSQFLLPRPKQAYNPLAFQQDREKQQVEGEMGDKELPFKSSTSSDLSVSQDRFLGVATGSSESLTRIQEAVDMEVSSTSSIPTGSLHFPCLYEVVSPKEEHRVREGPQETAKEIGLFQRGAIVEASSQHENWLRVKFSPHSEAWTMAYDMHKTYLRRRDMVATSISDVMATSSSAFSASSKLEDHFNTIPTESIMINEAEPAQKKHAHLCCYCYARPPDHLILDCRHLGPCLDCKNTKPVDICRQPNCGVRVTKMLRIHL</sequence>
<feature type="compositionally biased region" description="Basic and acidic residues" evidence="1">
    <location>
        <begin position="204"/>
        <end position="215"/>
    </location>
</feature>
<dbReference type="SMART" id="SM00767">
    <property type="entry name" value="DCD"/>
    <property type="match status" value="1"/>
</dbReference>
<keyword evidence="4" id="KW-1185">Reference proteome</keyword>
<feature type="compositionally biased region" description="Acidic residues" evidence="1">
    <location>
        <begin position="225"/>
        <end position="235"/>
    </location>
</feature>
<feature type="compositionally biased region" description="Basic and acidic residues" evidence="1">
    <location>
        <begin position="561"/>
        <end position="573"/>
    </location>
</feature>
<dbReference type="InterPro" id="IPR035979">
    <property type="entry name" value="RBD_domain_sf"/>
</dbReference>
<feature type="region of interest" description="Disordered" evidence="1">
    <location>
        <begin position="561"/>
        <end position="627"/>
    </location>
</feature>
<organism evidence="3 4">
    <name type="scientific">Sphagnum jensenii</name>
    <dbReference type="NCBI Taxonomy" id="128206"/>
    <lineage>
        <taxon>Eukaryota</taxon>
        <taxon>Viridiplantae</taxon>
        <taxon>Streptophyta</taxon>
        <taxon>Embryophyta</taxon>
        <taxon>Bryophyta</taxon>
        <taxon>Sphagnophytina</taxon>
        <taxon>Sphagnopsida</taxon>
        <taxon>Sphagnales</taxon>
        <taxon>Sphagnaceae</taxon>
        <taxon>Sphagnum</taxon>
    </lineage>
</organism>
<accession>A0ABP1BZ46</accession>
<feature type="region of interest" description="Disordered" evidence="1">
    <location>
        <begin position="980"/>
        <end position="1001"/>
    </location>
</feature>
<proteinExistence type="predicted"/>
<protein>
    <recommendedName>
        <fullName evidence="2">DCD domain-containing protein</fullName>
    </recommendedName>
</protein>
<dbReference type="PROSITE" id="PS51222">
    <property type="entry name" value="DCD"/>
    <property type="match status" value="1"/>
</dbReference>
<feature type="compositionally biased region" description="Basic and acidic residues" evidence="1">
    <location>
        <begin position="1509"/>
        <end position="1525"/>
    </location>
</feature>
<dbReference type="Pfam" id="PF10539">
    <property type="entry name" value="Dev_Cell_Death"/>
    <property type="match status" value="1"/>
</dbReference>
<feature type="compositionally biased region" description="Basic and acidic residues" evidence="1">
    <location>
        <begin position="149"/>
        <end position="159"/>
    </location>
</feature>
<feature type="region of interest" description="Disordered" evidence="1">
    <location>
        <begin position="1509"/>
        <end position="1531"/>
    </location>
</feature>
<feature type="compositionally biased region" description="Low complexity" evidence="1">
    <location>
        <begin position="605"/>
        <end position="614"/>
    </location>
</feature>
<reference evidence="3" key="1">
    <citation type="submission" date="2024-03" db="EMBL/GenBank/DDBJ databases">
        <authorList>
            <consortium name="ELIXIR-Norway"/>
            <consortium name="Elixir Norway"/>
        </authorList>
    </citation>
    <scope>NUCLEOTIDE SEQUENCE</scope>
</reference>
<feature type="compositionally biased region" description="Polar residues" evidence="1">
    <location>
        <begin position="990"/>
        <end position="1001"/>
    </location>
</feature>
<feature type="region of interest" description="Disordered" evidence="1">
    <location>
        <begin position="1"/>
        <end position="113"/>
    </location>
</feature>
<evidence type="ECO:0000313" key="3">
    <source>
        <dbReference type="EMBL" id="CAK9881740.1"/>
    </source>
</evidence>
<dbReference type="SUPFAM" id="SSF54928">
    <property type="entry name" value="RNA-binding domain, RBD"/>
    <property type="match status" value="1"/>
</dbReference>
<feature type="compositionally biased region" description="Low complexity" evidence="1">
    <location>
        <begin position="166"/>
        <end position="175"/>
    </location>
</feature>
<dbReference type="Pfam" id="PF19179">
    <property type="entry name" value="TTC3_DZIP3_dom"/>
    <property type="match status" value="1"/>
</dbReference>
<feature type="compositionally biased region" description="Low complexity" evidence="1">
    <location>
        <begin position="22"/>
        <end position="36"/>
    </location>
</feature>
<feature type="compositionally biased region" description="Acidic residues" evidence="1">
    <location>
        <begin position="44"/>
        <end position="54"/>
    </location>
</feature>
<name>A0ABP1BZ46_9BRYO</name>
<feature type="region of interest" description="Disordered" evidence="1">
    <location>
        <begin position="320"/>
        <end position="345"/>
    </location>
</feature>